<protein>
    <submittedName>
        <fullName evidence="1">Uncharacterized protein</fullName>
    </submittedName>
</protein>
<accession>A0A9N7YY82</accession>
<reference evidence="1" key="1">
    <citation type="submission" date="2020-03" db="EMBL/GenBank/DDBJ databases">
        <authorList>
            <person name="Weist P."/>
        </authorList>
    </citation>
    <scope>NUCLEOTIDE SEQUENCE</scope>
</reference>
<comment type="caution">
    <text evidence="1">The sequence shown here is derived from an EMBL/GenBank/DDBJ whole genome shotgun (WGS) entry which is preliminary data.</text>
</comment>
<proteinExistence type="predicted"/>
<dbReference type="EMBL" id="CADEAL010003992">
    <property type="protein sequence ID" value="CAB1448873.1"/>
    <property type="molecule type" value="Genomic_DNA"/>
</dbReference>
<evidence type="ECO:0000313" key="1">
    <source>
        <dbReference type="EMBL" id="CAB1448873.1"/>
    </source>
</evidence>
<organism evidence="1 2">
    <name type="scientific">Pleuronectes platessa</name>
    <name type="common">European plaice</name>
    <dbReference type="NCBI Taxonomy" id="8262"/>
    <lineage>
        <taxon>Eukaryota</taxon>
        <taxon>Metazoa</taxon>
        <taxon>Chordata</taxon>
        <taxon>Craniata</taxon>
        <taxon>Vertebrata</taxon>
        <taxon>Euteleostomi</taxon>
        <taxon>Actinopterygii</taxon>
        <taxon>Neopterygii</taxon>
        <taxon>Teleostei</taxon>
        <taxon>Neoteleostei</taxon>
        <taxon>Acanthomorphata</taxon>
        <taxon>Carangaria</taxon>
        <taxon>Pleuronectiformes</taxon>
        <taxon>Pleuronectoidei</taxon>
        <taxon>Pleuronectidae</taxon>
        <taxon>Pleuronectes</taxon>
    </lineage>
</organism>
<dbReference type="AlphaFoldDB" id="A0A9N7YY82"/>
<gene>
    <name evidence="1" type="ORF">PLEPLA_LOCUS36523</name>
</gene>
<evidence type="ECO:0000313" key="2">
    <source>
        <dbReference type="Proteomes" id="UP001153269"/>
    </source>
</evidence>
<name>A0A9N7YY82_PLEPL</name>
<dbReference type="Proteomes" id="UP001153269">
    <property type="component" value="Unassembled WGS sequence"/>
</dbReference>
<sequence length="182" mass="20068">MLREHTSLTFTQKYCHRASKSLAAVESFGRTAPAGAACRDEVSRRKLRSPTALISAVEARTELSITENGSGYRLENSTQKWKRRLLARRPAEEGVTGLIHPQPCSRHRNAKESLIYGNMRSGQTHDRFSPASARGAHCPPSFIASIRGNALRASPLNTDEETCINEGKCQRCNSKATRTASQ</sequence>
<keyword evidence="2" id="KW-1185">Reference proteome</keyword>